<dbReference type="SMART" id="SM00351">
    <property type="entry name" value="PAX"/>
    <property type="match status" value="1"/>
</dbReference>
<keyword evidence="5" id="KW-0963">Cytoplasm</keyword>
<feature type="compositionally biased region" description="Polar residues" evidence="14">
    <location>
        <begin position="1"/>
        <end position="10"/>
    </location>
</feature>
<keyword evidence="9" id="KW-0804">Transcription</keyword>
<keyword evidence="7" id="KW-0805">Transcription regulation</keyword>
<dbReference type="CDD" id="cd00131">
    <property type="entry name" value="PAX"/>
    <property type="match status" value="1"/>
</dbReference>
<evidence type="ECO:0000256" key="4">
    <source>
        <dbReference type="ARBA" id="ARBA00022473"/>
    </source>
</evidence>
<comment type="caution">
    <text evidence="16">The sequence shown here is derived from an EMBL/GenBank/DDBJ whole genome shotgun (WGS) entry which is preliminary data.</text>
</comment>
<evidence type="ECO:0000256" key="7">
    <source>
        <dbReference type="ARBA" id="ARBA00023015"/>
    </source>
</evidence>
<evidence type="ECO:0000256" key="1">
    <source>
        <dbReference type="ARBA" id="ARBA00004123"/>
    </source>
</evidence>
<keyword evidence="4" id="KW-0217">Developmental protein</keyword>
<evidence type="ECO:0000256" key="6">
    <source>
        <dbReference type="ARBA" id="ARBA00022724"/>
    </source>
</evidence>
<evidence type="ECO:0000313" key="16">
    <source>
        <dbReference type="EMBL" id="CAF3654682.1"/>
    </source>
</evidence>
<dbReference type="InterPro" id="IPR029214">
    <property type="entry name" value="CFAP144"/>
</dbReference>
<evidence type="ECO:0000256" key="5">
    <source>
        <dbReference type="ARBA" id="ARBA00022490"/>
    </source>
</evidence>
<dbReference type="GO" id="GO:0005856">
    <property type="term" value="C:cytoskeleton"/>
    <property type="evidence" value="ECO:0007669"/>
    <property type="project" value="UniProtKB-SubCell"/>
</dbReference>
<evidence type="ECO:0000256" key="11">
    <source>
        <dbReference type="ARBA" id="ARBA00023242"/>
    </source>
</evidence>
<reference evidence="16" key="1">
    <citation type="submission" date="2021-02" db="EMBL/GenBank/DDBJ databases">
        <authorList>
            <person name="Nowell W R."/>
        </authorList>
    </citation>
    <scope>NUCLEOTIDE SEQUENCE</scope>
</reference>
<dbReference type="PANTHER" id="PTHR45636:SF16">
    <property type="entry name" value="PAIRED BOX POX-MESO PROTEIN"/>
    <property type="match status" value="1"/>
</dbReference>
<keyword evidence="11" id="KW-0539">Nucleus</keyword>
<dbReference type="FunFam" id="1.10.10.10:FF:000084">
    <property type="entry name" value="paired box protein Pax-9"/>
    <property type="match status" value="1"/>
</dbReference>
<keyword evidence="6" id="KW-0563">Paired box</keyword>
<dbReference type="GO" id="GO:0005929">
    <property type="term" value="C:cilium"/>
    <property type="evidence" value="ECO:0007669"/>
    <property type="project" value="UniProtKB-SubCell"/>
</dbReference>
<feature type="region of interest" description="Disordered" evidence="14">
    <location>
        <begin position="325"/>
        <end position="354"/>
    </location>
</feature>
<comment type="subcellular location">
    <subcellularLocation>
        <location evidence="2">Cell projection</location>
        <location evidence="2">Cilium</location>
    </subcellularLocation>
    <subcellularLocation>
        <location evidence="3">Cytoplasm</location>
        <location evidence="3">Cytoskeleton</location>
    </subcellularLocation>
    <subcellularLocation>
        <location evidence="1">Nucleus</location>
    </subcellularLocation>
</comment>
<keyword evidence="8" id="KW-0238">DNA-binding</keyword>
<name>A0A818RVN6_9BILA</name>
<comment type="similarity">
    <text evidence="13">Belongs to the CFAP144 family.</text>
</comment>
<dbReference type="Pfam" id="PF00292">
    <property type="entry name" value="PAX"/>
    <property type="match status" value="1"/>
</dbReference>
<dbReference type="PANTHER" id="PTHR45636">
    <property type="entry name" value="PAIRED BOX PROTEIN PAX-6-RELATED-RELATED"/>
    <property type="match status" value="1"/>
</dbReference>
<evidence type="ECO:0000256" key="10">
    <source>
        <dbReference type="ARBA" id="ARBA00023212"/>
    </source>
</evidence>
<dbReference type="PROSITE" id="PS00034">
    <property type="entry name" value="PAIRED_1"/>
    <property type="match status" value="1"/>
</dbReference>
<dbReference type="Gene3D" id="1.10.10.10">
    <property type="entry name" value="Winged helix-like DNA-binding domain superfamily/Winged helix DNA-binding domain"/>
    <property type="match status" value="2"/>
</dbReference>
<feature type="region of interest" description="Disordered" evidence="14">
    <location>
        <begin position="1"/>
        <end position="30"/>
    </location>
</feature>
<dbReference type="FunFam" id="1.10.10.10:FF:000003">
    <property type="entry name" value="Paired box protein Pax-6"/>
    <property type="match status" value="1"/>
</dbReference>
<evidence type="ECO:0000256" key="13">
    <source>
        <dbReference type="ARBA" id="ARBA00034777"/>
    </source>
</evidence>
<dbReference type="GO" id="GO:0000981">
    <property type="term" value="F:DNA-binding transcription factor activity, RNA polymerase II-specific"/>
    <property type="evidence" value="ECO:0007669"/>
    <property type="project" value="TreeGrafter"/>
</dbReference>
<feature type="compositionally biased region" description="Polar residues" evidence="14">
    <location>
        <begin position="18"/>
        <end position="30"/>
    </location>
</feature>
<dbReference type="InterPro" id="IPR043565">
    <property type="entry name" value="PAX_fam"/>
</dbReference>
<evidence type="ECO:0000256" key="14">
    <source>
        <dbReference type="SAM" id="MobiDB-lite"/>
    </source>
</evidence>
<dbReference type="Proteomes" id="UP000663823">
    <property type="component" value="Unassembled WGS sequence"/>
</dbReference>
<keyword evidence="10" id="KW-0206">Cytoskeleton</keyword>
<keyword evidence="12" id="KW-0966">Cell projection</keyword>
<gene>
    <name evidence="16" type="ORF">OTI717_LOCUS9568</name>
</gene>
<dbReference type="Pfam" id="PF14886">
    <property type="entry name" value="FAM183"/>
    <property type="match status" value="1"/>
</dbReference>
<evidence type="ECO:0000259" key="15">
    <source>
        <dbReference type="PROSITE" id="PS51057"/>
    </source>
</evidence>
<dbReference type="InterPro" id="IPR009057">
    <property type="entry name" value="Homeodomain-like_sf"/>
</dbReference>
<organism evidence="16 17">
    <name type="scientific">Rotaria sordida</name>
    <dbReference type="NCBI Taxonomy" id="392033"/>
    <lineage>
        <taxon>Eukaryota</taxon>
        <taxon>Metazoa</taxon>
        <taxon>Spiralia</taxon>
        <taxon>Gnathifera</taxon>
        <taxon>Rotifera</taxon>
        <taxon>Eurotatoria</taxon>
        <taxon>Bdelloidea</taxon>
        <taxon>Philodinida</taxon>
        <taxon>Philodinidae</taxon>
        <taxon>Rotaria</taxon>
    </lineage>
</organism>
<evidence type="ECO:0000313" key="17">
    <source>
        <dbReference type="Proteomes" id="UP000663823"/>
    </source>
</evidence>
<evidence type="ECO:0000256" key="3">
    <source>
        <dbReference type="ARBA" id="ARBA00004245"/>
    </source>
</evidence>
<dbReference type="GO" id="GO:0000978">
    <property type="term" value="F:RNA polymerase II cis-regulatory region sequence-specific DNA binding"/>
    <property type="evidence" value="ECO:0007669"/>
    <property type="project" value="TreeGrafter"/>
</dbReference>
<dbReference type="InterPro" id="IPR036388">
    <property type="entry name" value="WH-like_DNA-bd_sf"/>
</dbReference>
<dbReference type="InterPro" id="IPR001523">
    <property type="entry name" value="Paired_dom"/>
</dbReference>
<dbReference type="GO" id="GO:0005634">
    <property type="term" value="C:nucleus"/>
    <property type="evidence" value="ECO:0007669"/>
    <property type="project" value="UniProtKB-SubCell"/>
</dbReference>
<dbReference type="EMBL" id="CAJOAX010000820">
    <property type="protein sequence ID" value="CAF3654682.1"/>
    <property type="molecule type" value="Genomic_DNA"/>
</dbReference>
<dbReference type="AlphaFoldDB" id="A0A818RVN6"/>
<dbReference type="InterPro" id="IPR043182">
    <property type="entry name" value="PAIRED_DNA-bd_dom"/>
</dbReference>
<evidence type="ECO:0000256" key="12">
    <source>
        <dbReference type="ARBA" id="ARBA00023273"/>
    </source>
</evidence>
<feature type="compositionally biased region" description="Low complexity" evidence="14">
    <location>
        <begin position="339"/>
        <end position="354"/>
    </location>
</feature>
<evidence type="ECO:0000256" key="2">
    <source>
        <dbReference type="ARBA" id="ARBA00004138"/>
    </source>
</evidence>
<evidence type="ECO:0000256" key="9">
    <source>
        <dbReference type="ARBA" id="ARBA00023163"/>
    </source>
</evidence>
<dbReference type="SUPFAM" id="SSF46689">
    <property type="entry name" value="Homeodomain-like"/>
    <property type="match status" value="1"/>
</dbReference>
<feature type="domain" description="Paired" evidence="15">
    <location>
        <begin position="192"/>
        <end position="318"/>
    </location>
</feature>
<proteinExistence type="inferred from homology"/>
<protein>
    <recommendedName>
        <fullName evidence="15">Paired domain-containing protein</fullName>
    </recommendedName>
</protein>
<dbReference type="PRINTS" id="PR00027">
    <property type="entry name" value="PAIREDBOX"/>
</dbReference>
<evidence type="ECO:0000256" key="8">
    <source>
        <dbReference type="ARBA" id="ARBA00023125"/>
    </source>
</evidence>
<sequence length="506" mass="57806">MNSLTKNQLKTNRKIPNKSIQRNTTKKSNNLIQSSMQHNIFRREIQCPRHIFTNFVINPYHLKQYFYTPKVNEYEPDEYIFKDDERLHSIIQRASMPPNKLYNFPQTTTQEIGWFSSHRLLNIDQTDRRFYKPIQNGDFTKYENQRIKYQTLLKTKNTRVQLPLCRLKFRNSVGIKPKKTDYSFNDNSLSQSYGEVNQLGGVFVNGRPLPTPIRLQIVQMANSGTRPCDISRRLKVSHGCVSKILARYHETGSVLPGAIGGSKPRVTTPRVVGRIRDYKVKDPGMFAWEIREKLLLDNVCDKFNVPSVSSISRILRNKIGPLSQPCHGIGEGNSEHSDSNSSPPVSSTSSSFVSTTMPSSTISITKHDLSPVNTPSTLSSSASICKIEPPTWLPYDQSSTSYHHHNHHRYLYPTVTFQQQFESAMKSPYTGGNSIVSNSESPFSHTPYYYQQNYHHPYHQQNTSINNTTNYASIFNPFPYTQTSNFSVATPYYSSSYGLPLTPQTS</sequence>
<dbReference type="PROSITE" id="PS51057">
    <property type="entry name" value="PAIRED_2"/>
    <property type="match status" value="1"/>
</dbReference>
<accession>A0A818RVN6</accession>